<feature type="domain" description="BHLH" evidence="6">
    <location>
        <begin position="268"/>
        <end position="351"/>
    </location>
</feature>
<dbReference type="Pfam" id="PF00010">
    <property type="entry name" value="HLH"/>
    <property type="match status" value="1"/>
</dbReference>
<dbReference type="GO" id="GO:0005634">
    <property type="term" value="C:nucleus"/>
    <property type="evidence" value="ECO:0007669"/>
    <property type="project" value="UniProtKB-SubCell"/>
</dbReference>
<dbReference type="GO" id="GO:0046983">
    <property type="term" value="F:protein dimerization activity"/>
    <property type="evidence" value="ECO:0007669"/>
    <property type="project" value="InterPro"/>
</dbReference>
<comment type="subcellular location">
    <subcellularLocation>
        <location evidence="1">Nucleus</location>
    </subcellularLocation>
</comment>
<feature type="compositionally biased region" description="Low complexity" evidence="5">
    <location>
        <begin position="120"/>
        <end position="130"/>
    </location>
</feature>
<feature type="compositionally biased region" description="Polar residues" evidence="5">
    <location>
        <begin position="1"/>
        <end position="10"/>
    </location>
</feature>
<evidence type="ECO:0000259" key="6">
    <source>
        <dbReference type="PROSITE" id="PS50888"/>
    </source>
</evidence>
<dbReference type="InterPro" id="IPR036638">
    <property type="entry name" value="HLH_DNA-bd_sf"/>
</dbReference>
<dbReference type="SMART" id="SM00353">
    <property type="entry name" value="HLH"/>
    <property type="match status" value="1"/>
</dbReference>
<protein>
    <recommendedName>
        <fullName evidence="6">BHLH domain-containing protein</fullName>
    </recommendedName>
</protein>
<feature type="compositionally biased region" description="Polar residues" evidence="5">
    <location>
        <begin position="468"/>
        <end position="485"/>
    </location>
</feature>
<gene>
    <name evidence="7" type="ORF">PCANC_18964</name>
</gene>
<evidence type="ECO:0000256" key="5">
    <source>
        <dbReference type="SAM" id="MobiDB-lite"/>
    </source>
</evidence>
<dbReference type="STRING" id="200324.A0A2N5ST61"/>
<dbReference type="Proteomes" id="UP000235388">
    <property type="component" value="Unassembled WGS sequence"/>
</dbReference>
<comment type="caution">
    <text evidence="7">The sequence shown here is derived from an EMBL/GenBank/DDBJ whole genome shotgun (WGS) entry which is preliminary data.</text>
</comment>
<dbReference type="PANTHER" id="PTHR46117">
    <property type="entry name" value="FI24210P1"/>
    <property type="match status" value="1"/>
</dbReference>
<dbReference type="Gene3D" id="4.10.280.10">
    <property type="entry name" value="Helix-loop-helix DNA-binding domain"/>
    <property type="match status" value="1"/>
</dbReference>
<keyword evidence="3" id="KW-0804">Transcription</keyword>
<sequence length="509" mass="57335">MSSHPQSSSPAFHDRDQQQHSIAPKRFNGFFSQSQTPSDPQQPFNNTLLGSQQQPAYHQFTSSFTDDELLESLIHRQSISSPQHHHHQPIPITSNPVAASSDTERRGSFSSSVHMEDYHSLLSPSSSAHPIQFSHSPSRLSQLSAAHHPLRQSRSPQPKPLGNRHMYPFSPPTSITTTLVDEERSPAISTISVTDSITHHSLSSSQPTCSSFYHPMTSPDDSAILRSPIDHVSSNELSLSSSLPTRRTFSPHAIVDQHKLALNEKIRKRRESHNAVERRRRDNINDRITELAGLLPNCLLDPVVTPSELGMMMVVSEEPCQTDDAQTLNYTHNKPNKGFILAKSVDYIKHLKHLLELQSQRNSELEAELSRVRSTESSNNPDQEERSKVPGEDDQNVQRKESSGDSPSDQIHEWIKTHDQQNQQKSKLNEENTFMMTPGALPYRADQESGDRHHPSDSDSASLHPHTFSPSEAFKSNDNSRFQNATDDHFPAHFNHHLSGFESIYHHLQ</sequence>
<evidence type="ECO:0000256" key="3">
    <source>
        <dbReference type="ARBA" id="ARBA00023163"/>
    </source>
</evidence>
<dbReference type="GO" id="GO:0000981">
    <property type="term" value="F:DNA-binding transcription factor activity, RNA polymerase II-specific"/>
    <property type="evidence" value="ECO:0007669"/>
    <property type="project" value="TreeGrafter"/>
</dbReference>
<feature type="region of interest" description="Disordered" evidence="5">
    <location>
        <begin position="367"/>
        <end position="410"/>
    </location>
</feature>
<proteinExistence type="predicted"/>
<dbReference type="OrthoDB" id="690068at2759"/>
<evidence type="ECO:0000313" key="8">
    <source>
        <dbReference type="Proteomes" id="UP000235388"/>
    </source>
</evidence>
<feature type="region of interest" description="Disordered" evidence="5">
    <location>
        <begin position="441"/>
        <end position="488"/>
    </location>
</feature>
<keyword evidence="8" id="KW-1185">Reference proteome</keyword>
<feature type="region of interest" description="Disordered" evidence="5">
    <location>
        <begin position="79"/>
        <end position="169"/>
    </location>
</feature>
<evidence type="ECO:0000256" key="1">
    <source>
        <dbReference type="ARBA" id="ARBA00004123"/>
    </source>
</evidence>
<reference evidence="7 8" key="1">
    <citation type="submission" date="2017-11" db="EMBL/GenBank/DDBJ databases">
        <title>De novo assembly and phasing of dikaryotic genomes from two isolates of Puccinia coronata f. sp. avenae, the causal agent of oat crown rust.</title>
        <authorList>
            <person name="Miller M.E."/>
            <person name="Zhang Y."/>
            <person name="Omidvar V."/>
            <person name="Sperschneider J."/>
            <person name="Schwessinger B."/>
            <person name="Raley C."/>
            <person name="Palmer J.M."/>
            <person name="Garnica D."/>
            <person name="Upadhyaya N."/>
            <person name="Rathjen J."/>
            <person name="Taylor J.M."/>
            <person name="Park R.F."/>
            <person name="Dodds P.N."/>
            <person name="Hirsch C.D."/>
            <person name="Kianian S.F."/>
            <person name="Figueroa M."/>
        </authorList>
    </citation>
    <scope>NUCLEOTIDE SEQUENCE [LARGE SCALE GENOMIC DNA]</scope>
    <source>
        <strain evidence="7">12NC29</strain>
    </source>
</reference>
<feature type="compositionally biased region" description="Polar residues" evidence="5">
    <location>
        <begin position="133"/>
        <end position="144"/>
    </location>
</feature>
<dbReference type="GO" id="GO:0000978">
    <property type="term" value="F:RNA polymerase II cis-regulatory region sequence-specific DNA binding"/>
    <property type="evidence" value="ECO:0007669"/>
    <property type="project" value="TreeGrafter"/>
</dbReference>
<dbReference type="PROSITE" id="PS50888">
    <property type="entry name" value="BHLH"/>
    <property type="match status" value="1"/>
</dbReference>
<evidence type="ECO:0000256" key="2">
    <source>
        <dbReference type="ARBA" id="ARBA00023015"/>
    </source>
</evidence>
<dbReference type="SUPFAM" id="SSF47459">
    <property type="entry name" value="HLH, helix-loop-helix DNA-binding domain"/>
    <property type="match status" value="1"/>
</dbReference>
<name>A0A2N5ST61_9BASI</name>
<feature type="region of interest" description="Disordered" evidence="5">
    <location>
        <begin position="1"/>
        <end position="49"/>
    </location>
</feature>
<evidence type="ECO:0000313" key="7">
    <source>
        <dbReference type="EMBL" id="PLW16434.1"/>
    </source>
</evidence>
<dbReference type="PANTHER" id="PTHR46117:SF3">
    <property type="entry name" value="FI24210P1"/>
    <property type="match status" value="1"/>
</dbReference>
<feature type="compositionally biased region" description="Low complexity" evidence="5">
    <location>
        <begin position="30"/>
        <end position="44"/>
    </location>
</feature>
<dbReference type="AlphaFoldDB" id="A0A2N5ST61"/>
<keyword evidence="2" id="KW-0805">Transcription regulation</keyword>
<dbReference type="InterPro" id="IPR011598">
    <property type="entry name" value="bHLH_dom"/>
</dbReference>
<keyword evidence="4" id="KW-0539">Nucleus</keyword>
<organism evidence="7 8">
    <name type="scientific">Puccinia coronata f. sp. avenae</name>
    <dbReference type="NCBI Taxonomy" id="200324"/>
    <lineage>
        <taxon>Eukaryota</taxon>
        <taxon>Fungi</taxon>
        <taxon>Dikarya</taxon>
        <taxon>Basidiomycota</taxon>
        <taxon>Pucciniomycotina</taxon>
        <taxon>Pucciniomycetes</taxon>
        <taxon>Pucciniales</taxon>
        <taxon>Pucciniaceae</taxon>
        <taxon>Puccinia</taxon>
    </lineage>
</organism>
<feature type="compositionally biased region" description="Basic and acidic residues" evidence="5">
    <location>
        <begin position="383"/>
        <end position="403"/>
    </location>
</feature>
<feature type="compositionally biased region" description="Basic and acidic residues" evidence="5">
    <location>
        <begin position="445"/>
        <end position="457"/>
    </location>
</feature>
<evidence type="ECO:0000256" key="4">
    <source>
        <dbReference type="ARBA" id="ARBA00023242"/>
    </source>
</evidence>
<dbReference type="EMBL" id="PGCJ01000870">
    <property type="protein sequence ID" value="PLW16434.1"/>
    <property type="molecule type" value="Genomic_DNA"/>
</dbReference>
<dbReference type="InterPro" id="IPR051732">
    <property type="entry name" value="USF"/>
</dbReference>
<accession>A0A2N5ST61</accession>